<organism evidence="18 19">
    <name type="scientific">Sphenodon punctatus</name>
    <name type="common">Tuatara</name>
    <name type="synonym">Hatteria punctata</name>
    <dbReference type="NCBI Taxonomy" id="8508"/>
    <lineage>
        <taxon>Eukaryota</taxon>
        <taxon>Metazoa</taxon>
        <taxon>Chordata</taxon>
        <taxon>Craniata</taxon>
        <taxon>Vertebrata</taxon>
        <taxon>Euteleostomi</taxon>
        <taxon>Lepidosauria</taxon>
        <taxon>Sphenodontia</taxon>
        <taxon>Sphenodontidae</taxon>
        <taxon>Sphenodon</taxon>
    </lineage>
</organism>
<evidence type="ECO:0000256" key="5">
    <source>
        <dbReference type="ARBA" id="ARBA00022547"/>
    </source>
</evidence>
<dbReference type="GO" id="GO:0033177">
    <property type="term" value="C:proton-transporting two-sector ATPase complex, proton-transporting domain"/>
    <property type="evidence" value="ECO:0007669"/>
    <property type="project" value="InterPro"/>
</dbReference>
<dbReference type="FunFam" id="1.20.20.10:FF:000003">
    <property type="entry name" value="Atp synthase f complex subunit mitochondrial"/>
    <property type="match status" value="1"/>
</dbReference>
<evidence type="ECO:0000256" key="15">
    <source>
        <dbReference type="ARBA" id="ARBA00033111"/>
    </source>
</evidence>
<dbReference type="AlphaFoldDB" id="A0A8D0H714"/>
<dbReference type="InterPro" id="IPR038662">
    <property type="entry name" value="ATP_synth_F0_csu_sf"/>
</dbReference>
<dbReference type="SUPFAM" id="SSF81333">
    <property type="entry name" value="F1F0 ATP synthase subunit C"/>
    <property type="match status" value="1"/>
</dbReference>
<reference evidence="18" key="1">
    <citation type="submission" date="2025-08" db="UniProtKB">
        <authorList>
            <consortium name="Ensembl"/>
        </authorList>
    </citation>
    <scope>IDENTIFICATION</scope>
</reference>
<dbReference type="InterPro" id="IPR035921">
    <property type="entry name" value="F/V-ATP_Csub_sf"/>
</dbReference>
<reference evidence="18" key="2">
    <citation type="submission" date="2025-09" db="UniProtKB">
        <authorList>
            <consortium name="Ensembl"/>
        </authorList>
    </citation>
    <scope>IDENTIFICATION</scope>
</reference>
<evidence type="ECO:0000256" key="8">
    <source>
        <dbReference type="ARBA" id="ARBA00022989"/>
    </source>
</evidence>
<evidence type="ECO:0000256" key="3">
    <source>
        <dbReference type="ARBA" id="ARBA00022448"/>
    </source>
</evidence>
<evidence type="ECO:0000259" key="17">
    <source>
        <dbReference type="Pfam" id="PF00137"/>
    </source>
</evidence>
<dbReference type="HAMAP" id="MF_01396">
    <property type="entry name" value="ATP_synth_c_bact"/>
    <property type="match status" value="1"/>
</dbReference>
<evidence type="ECO:0000256" key="9">
    <source>
        <dbReference type="ARBA" id="ARBA00023065"/>
    </source>
</evidence>
<comment type="similarity">
    <text evidence="2 16">Belongs to the ATPase C chain family.</text>
</comment>
<keyword evidence="12 16" id="KW-0472">Membrane</keyword>
<accession>A0A8D0H714</accession>
<dbReference type="GO" id="GO:0015986">
    <property type="term" value="P:proton motive force-driven ATP synthesis"/>
    <property type="evidence" value="ECO:0007669"/>
    <property type="project" value="InterPro"/>
</dbReference>
<keyword evidence="7 16" id="KW-0375">Hydrogen ion transport</keyword>
<dbReference type="PRINTS" id="PR00124">
    <property type="entry name" value="ATPASEC"/>
</dbReference>
<evidence type="ECO:0000256" key="13">
    <source>
        <dbReference type="ARBA" id="ARBA00029852"/>
    </source>
</evidence>
<keyword evidence="4" id="KW-0488">Methylation</keyword>
<keyword evidence="3 16" id="KW-0813">Transport</keyword>
<evidence type="ECO:0000313" key="18">
    <source>
        <dbReference type="Ensembl" id="ENSSPUP00000015448.1"/>
    </source>
</evidence>
<keyword evidence="9 16" id="KW-0406">Ion transport</keyword>
<evidence type="ECO:0000256" key="7">
    <source>
        <dbReference type="ARBA" id="ARBA00022781"/>
    </source>
</evidence>
<name>A0A8D0H714_SPHPU</name>
<dbReference type="GO" id="GO:0015078">
    <property type="term" value="F:proton transmembrane transporter activity"/>
    <property type="evidence" value="ECO:0007669"/>
    <property type="project" value="InterPro"/>
</dbReference>
<evidence type="ECO:0000256" key="4">
    <source>
        <dbReference type="ARBA" id="ARBA00022481"/>
    </source>
</evidence>
<feature type="domain" description="V-ATPase proteolipid subunit C-like" evidence="17">
    <location>
        <begin position="75"/>
        <end position="135"/>
    </location>
</feature>
<keyword evidence="5" id="KW-0138">CF(0)</keyword>
<dbReference type="CDD" id="cd18182">
    <property type="entry name" value="ATP-synt_Fo_c_ATP5G3"/>
    <property type="match status" value="1"/>
</dbReference>
<evidence type="ECO:0000256" key="16">
    <source>
        <dbReference type="RuleBase" id="RU004221"/>
    </source>
</evidence>
<dbReference type="Gene3D" id="1.20.20.10">
    <property type="entry name" value="F1F0 ATP synthase subunit C"/>
    <property type="match status" value="1"/>
</dbReference>
<evidence type="ECO:0000256" key="11">
    <source>
        <dbReference type="ARBA" id="ARBA00023128"/>
    </source>
</evidence>
<dbReference type="InterPro" id="IPR002379">
    <property type="entry name" value="ATPase_proteolipid_c-like_dom"/>
</dbReference>
<proteinExistence type="inferred from homology"/>
<dbReference type="PANTHER" id="PTHR10031">
    <property type="entry name" value="ATP SYNTHASE LIPID-BINDING PROTEIN, MITOCHONDRIAL"/>
    <property type="match status" value="1"/>
</dbReference>
<evidence type="ECO:0000256" key="6">
    <source>
        <dbReference type="ARBA" id="ARBA00022692"/>
    </source>
</evidence>
<sequence>MYACFKLVSAPSLGVRSSLRLLGRPTSALNRPKAVTHEPCNPPAAPITLVPPLLLELQNSTVSRNVDTAAKFIGADAATIGVAGSGTSIGTIFGSLIIGFARNPSLKQQLFSYAILGFALSEAMRLFCLMVAFLILFAM</sequence>
<dbReference type="InterPro" id="IPR020537">
    <property type="entry name" value="ATP_synth_F0_csu_DDCD_BS"/>
</dbReference>
<evidence type="ECO:0000256" key="2">
    <source>
        <dbReference type="ARBA" id="ARBA00006704"/>
    </source>
</evidence>
<dbReference type="OMA" id="AVTHEPC"/>
<keyword evidence="11" id="KW-0496">Mitochondrion</keyword>
<protein>
    <recommendedName>
        <fullName evidence="14">ATP synthase lipid-binding protein</fullName>
    </recommendedName>
    <alternativeName>
        <fullName evidence="15">ATPase protein 9</fullName>
    </alternativeName>
    <alternativeName>
        <fullName evidence="13">ATPase subunit c</fullName>
    </alternativeName>
</protein>
<evidence type="ECO:0000256" key="12">
    <source>
        <dbReference type="ARBA" id="ARBA00023136"/>
    </source>
</evidence>
<dbReference type="Proteomes" id="UP000694392">
    <property type="component" value="Unplaced"/>
</dbReference>
<dbReference type="PANTHER" id="PTHR10031:SF54">
    <property type="entry name" value="ATP SYNTHASE F(0) COMPLEX SUBUNIT C2, MITOCHONDRIAL"/>
    <property type="match status" value="1"/>
</dbReference>
<dbReference type="InterPro" id="IPR000454">
    <property type="entry name" value="ATP_synth_F0_csu"/>
</dbReference>
<keyword evidence="19" id="KW-1185">Reference proteome</keyword>
<evidence type="ECO:0000313" key="19">
    <source>
        <dbReference type="Proteomes" id="UP000694392"/>
    </source>
</evidence>
<dbReference type="Ensembl" id="ENSSPUT00000016476.1">
    <property type="protein sequence ID" value="ENSSPUP00000015448.1"/>
    <property type="gene ID" value="ENSSPUG00000011925.1"/>
</dbReference>
<keyword evidence="6 16" id="KW-0812">Transmembrane</keyword>
<dbReference type="GO" id="GO:0008289">
    <property type="term" value="F:lipid binding"/>
    <property type="evidence" value="ECO:0007669"/>
    <property type="project" value="UniProtKB-KW"/>
</dbReference>
<keyword evidence="10 16" id="KW-0446">Lipid-binding</keyword>
<evidence type="ECO:0000256" key="14">
    <source>
        <dbReference type="ARBA" id="ARBA00032304"/>
    </source>
</evidence>
<dbReference type="Pfam" id="PF00137">
    <property type="entry name" value="ATP-synt_C"/>
    <property type="match status" value="1"/>
</dbReference>
<evidence type="ECO:0000256" key="10">
    <source>
        <dbReference type="ARBA" id="ARBA00023121"/>
    </source>
</evidence>
<dbReference type="GO" id="GO:0045259">
    <property type="term" value="C:proton-transporting ATP synthase complex"/>
    <property type="evidence" value="ECO:0007669"/>
    <property type="project" value="UniProtKB-KW"/>
</dbReference>
<dbReference type="GO" id="GO:0031966">
    <property type="term" value="C:mitochondrial membrane"/>
    <property type="evidence" value="ECO:0007669"/>
    <property type="project" value="UniProtKB-SubCell"/>
</dbReference>
<dbReference type="GeneTree" id="ENSGT00940000157981"/>
<comment type="subcellular location">
    <subcellularLocation>
        <location evidence="1">Mitochondrion membrane</location>
        <topology evidence="1">Multi-pass membrane protein</topology>
    </subcellularLocation>
</comment>
<feature type="transmembrane region" description="Helical" evidence="16">
    <location>
        <begin position="113"/>
        <end position="138"/>
    </location>
</feature>
<keyword evidence="8 16" id="KW-1133">Transmembrane helix</keyword>
<evidence type="ECO:0000256" key="1">
    <source>
        <dbReference type="ARBA" id="ARBA00004225"/>
    </source>
</evidence>
<dbReference type="PROSITE" id="PS00605">
    <property type="entry name" value="ATPASE_C"/>
    <property type="match status" value="1"/>
</dbReference>
<feature type="transmembrane region" description="Helical" evidence="16">
    <location>
        <begin position="77"/>
        <end position="101"/>
    </location>
</feature>